<dbReference type="InterPro" id="IPR006202">
    <property type="entry name" value="Neur_chan_lig-bd"/>
</dbReference>
<dbReference type="GO" id="GO:0005230">
    <property type="term" value="F:extracellular ligand-gated monoatomic ion channel activity"/>
    <property type="evidence" value="ECO:0007669"/>
    <property type="project" value="InterPro"/>
</dbReference>
<evidence type="ECO:0000256" key="1">
    <source>
        <dbReference type="SAM" id="SignalP"/>
    </source>
</evidence>
<dbReference type="AlphaFoldDB" id="A0A183EW61"/>
<keyword evidence="1" id="KW-0732">Signal</keyword>
<dbReference type="SUPFAM" id="SSF63712">
    <property type="entry name" value="Nicotinic receptor ligand binding domain-like"/>
    <property type="match status" value="1"/>
</dbReference>
<evidence type="ECO:0000313" key="4">
    <source>
        <dbReference type="Proteomes" id="UP000271098"/>
    </source>
</evidence>
<dbReference type="WBParaSite" id="GPUH_0002523201-mRNA-1">
    <property type="protein sequence ID" value="GPUH_0002523201-mRNA-1"/>
    <property type="gene ID" value="GPUH_0002523201"/>
</dbReference>
<feature type="chain" id="PRO_5043139298" evidence="1">
    <location>
        <begin position="17"/>
        <end position="87"/>
    </location>
</feature>
<dbReference type="Gene3D" id="2.70.170.10">
    <property type="entry name" value="Neurotransmitter-gated ion-channel ligand-binding domain"/>
    <property type="match status" value="1"/>
</dbReference>
<feature type="domain" description="Neurotransmitter-gated ion-channel ligand-binding" evidence="2">
    <location>
        <begin position="36"/>
        <end position="75"/>
    </location>
</feature>
<dbReference type="GO" id="GO:0016020">
    <property type="term" value="C:membrane"/>
    <property type="evidence" value="ECO:0007669"/>
    <property type="project" value="InterPro"/>
</dbReference>
<keyword evidence="4" id="KW-1185">Reference proteome</keyword>
<dbReference type="OrthoDB" id="5975154at2759"/>
<dbReference type="InterPro" id="IPR036734">
    <property type="entry name" value="Neur_chan_lig-bd_sf"/>
</dbReference>
<evidence type="ECO:0000313" key="3">
    <source>
        <dbReference type="EMBL" id="VDN43893.1"/>
    </source>
</evidence>
<reference evidence="5" key="1">
    <citation type="submission" date="2016-06" db="UniProtKB">
        <authorList>
            <consortium name="WormBaseParasite"/>
        </authorList>
    </citation>
    <scope>IDENTIFICATION</scope>
</reference>
<accession>A0A183EW61</accession>
<protein>
    <submittedName>
        <fullName evidence="5">Neur_chan_LBD domain-containing protein</fullName>
    </submittedName>
</protein>
<evidence type="ECO:0000313" key="5">
    <source>
        <dbReference type="WBParaSite" id="GPUH_0002523201-mRNA-1"/>
    </source>
</evidence>
<organism evidence="5">
    <name type="scientific">Gongylonema pulchrum</name>
    <dbReference type="NCBI Taxonomy" id="637853"/>
    <lineage>
        <taxon>Eukaryota</taxon>
        <taxon>Metazoa</taxon>
        <taxon>Ecdysozoa</taxon>
        <taxon>Nematoda</taxon>
        <taxon>Chromadorea</taxon>
        <taxon>Rhabditida</taxon>
        <taxon>Spirurina</taxon>
        <taxon>Spiruromorpha</taxon>
        <taxon>Spiruroidea</taxon>
        <taxon>Gongylonematidae</taxon>
        <taxon>Gongylonema</taxon>
    </lineage>
</organism>
<evidence type="ECO:0000259" key="2">
    <source>
        <dbReference type="Pfam" id="PF02931"/>
    </source>
</evidence>
<sequence>MIFVIFMAIYVAVTVGNEQQLHNSSGNDDMDRSTDEQRLLHHLLRQYEKAVRPVRNASNTVIVKLGMTMTNIFDMVLFFAHSIQFYE</sequence>
<reference evidence="3 4" key="2">
    <citation type="submission" date="2018-11" db="EMBL/GenBank/DDBJ databases">
        <authorList>
            <consortium name="Pathogen Informatics"/>
        </authorList>
    </citation>
    <scope>NUCLEOTIDE SEQUENCE [LARGE SCALE GENOMIC DNA]</scope>
</reference>
<feature type="signal peptide" evidence="1">
    <location>
        <begin position="1"/>
        <end position="16"/>
    </location>
</feature>
<gene>
    <name evidence="3" type="ORF">GPUH_LOCUS25202</name>
</gene>
<name>A0A183EW61_9BILA</name>
<dbReference type="Pfam" id="PF02931">
    <property type="entry name" value="Neur_chan_LBD"/>
    <property type="match status" value="1"/>
</dbReference>
<dbReference type="Proteomes" id="UP000271098">
    <property type="component" value="Unassembled WGS sequence"/>
</dbReference>
<proteinExistence type="predicted"/>
<dbReference type="EMBL" id="UYRT01104162">
    <property type="protein sequence ID" value="VDN43893.1"/>
    <property type="molecule type" value="Genomic_DNA"/>
</dbReference>